<dbReference type="KEGG" id="cce:Ccel_0131"/>
<evidence type="ECO:0000256" key="4">
    <source>
        <dbReference type="ARBA" id="ARBA00013115"/>
    </source>
</evidence>
<dbReference type="CDD" id="cd03145">
    <property type="entry name" value="GAT1_cyanophycinase"/>
    <property type="match status" value="1"/>
</dbReference>
<comment type="catalytic activity">
    <reaction evidence="1">
        <text>[L-4-(L-arginin-2-N-yl)aspartate](n) + H2O = [L-4-(L-arginin-2-N-yl)aspartate](n-1) + L-4-(L-arginin-2-N-yl)aspartate</text>
        <dbReference type="Rhea" id="RHEA:12845"/>
        <dbReference type="Rhea" id="RHEA-COMP:13728"/>
        <dbReference type="Rhea" id="RHEA-COMP:13734"/>
        <dbReference type="ChEBI" id="CHEBI:15377"/>
        <dbReference type="ChEBI" id="CHEBI:137986"/>
        <dbReference type="ChEBI" id="CHEBI:137991"/>
        <dbReference type="EC" id="3.4.15.6"/>
    </reaction>
</comment>
<keyword evidence="6" id="KW-0645">Protease</keyword>
<dbReference type="EC" id="3.4.15.6" evidence="4"/>
<dbReference type="PANTHER" id="PTHR36175">
    <property type="entry name" value="CYANOPHYCINASE"/>
    <property type="match status" value="1"/>
</dbReference>
<dbReference type="EMBL" id="CP001348">
    <property type="protein sequence ID" value="ACL74519.1"/>
    <property type="molecule type" value="Genomic_DNA"/>
</dbReference>
<gene>
    <name evidence="10" type="ordered locus">Ccel_0131</name>
</gene>
<evidence type="ECO:0000256" key="9">
    <source>
        <dbReference type="PIRSR" id="PIRSR032067-1"/>
    </source>
</evidence>
<dbReference type="GO" id="GO:0008236">
    <property type="term" value="F:serine-type peptidase activity"/>
    <property type="evidence" value="ECO:0007669"/>
    <property type="project" value="UniProtKB-KW"/>
</dbReference>
<dbReference type="GO" id="GO:0008241">
    <property type="term" value="F:peptidyl-dipeptidase activity"/>
    <property type="evidence" value="ECO:0007669"/>
    <property type="project" value="UniProtKB-EC"/>
</dbReference>
<organism evidence="10 11">
    <name type="scientific">Ruminiclostridium cellulolyticum (strain ATCC 35319 / DSM 5812 / JCM 6584 / H10)</name>
    <name type="common">Clostridium cellulolyticum</name>
    <dbReference type="NCBI Taxonomy" id="394503"/>
    <lineage>
        <taxon>Bacteria</taxon>
        <taxon>Bacillati</taxon>
        <taxon>Bacillota</taxon>
        <taxon>Clostridia</taxon>
        <taxon>Eubacteriales</taxon>
        <taxon>Oscillospiraceae</taxon>
        <taxon>Ruminiclostridium</taxon>
    </lineage>
</organism>
<evidence type="ECO:0000313" key="10">
    <source>
        <dbReference type="EMBL" id="ACL74519.1"/>
    </source>
</evidence>
<dbReference type="eggNOG" id="COG4242">
    <property type="taxonomic scope" value="Bacteria"/>
</dbReference>
<evidence type="ECO:0000256" key="6">
    <source>
        <dbReference type="ARBA" id="ARBA00022670"/>
    </source>
</evidence>
<comment type="similarity">
    <text evidence="3">Belongs to the peptidase S51 family.</text>
</comment>
<evidence type="ECO:0000256" key="8">
    <source>
        <dbReference type="ARBA" id="ARBA00022825"/>
    </source>
</evidence>
<proteinExistence type="inferred from homology"/>
<name>B8I4G5_RUMCH</name>
<reference evidence="10 11" key="1">
    <citation type="submission" date="2009-01" db="EMBL/GenBank/DDBJ databases">
        <title>Complete sequence of Clostridium cellulolyticum H10.</title>
        <authorList>
            <consortium name="US DOE Joint Genome Institute"/>
            <person name="Lucas S."/>
            <person name="Copeland A."/>
            <person name="Lapidus A."/>
            <person name="Glavina del Rio T."/>
            <person name="Dalin E."/>
            <person name="Tice H."/>
            <person name="Bruce D."/>
            <person name="Goodwin L."/>
            <person name="Pitluck S."/>
            <person name="Chertkov O."/>
            <person name="Saunders E."/>
            <person name="Brettin T."/>
            <person name="Detter J.C."/>
            <person name="Han C."/>
            <person name="Larimer F."/>
            <person name="Land M."/>
            <person name="Hauser L."/>
            <person name="Kyrpides N."/>
            <person name="Ivanova N."/>
            <person name="Zhou J."/>
            <person name="Richardson P."/>
        </authorList>
    </citation>
    <scope>NUCLEOTIDE SEQUENCE [LARGE SCALE GENOMIC DNA]</scope>
    <source>
        <strain evidence="11">ATCC 35319 / DSM 5812 / JCM 6584 / H10</strain>
    </source>
</reference>
<dbReference type="Proteomes" id="UP000001349">
    <property type="component" value="Chromosome"/>
</dbReference>
<sequence length="274" mass="29109">MDDLVNGNLLIIGGAEDKWGQSKVLKHAIEMCGGPEAKIMVLTTATQKPEEVGKEYRNVFSRLGVKSIDILNVDSRTDANSDSVAQKVSGAAGVFFTGGDQLRITSILGGTKTAKVLMSIYKKGIPIIGTSAGASVMSSVMIVEGNGNSAARKCTLGMSPGLGFIDQVIIDQHFEQRGRLGRLLIGVAQNPSVLGIGIDEDTSIKVYSNASFDVIGTNCVTVIDGASIQESNVSELKSEEIIALSNVTIHILPSGYGYDISQRKVKRPNENKHN</sequence>
<dbReference type="InterPro" id="IPR011811">
    <property type="entry name" value="Peptidase_S51_cyanophycinase"/>
</dbReference>
<keyword evidence="8" id="KW-0720">Serine protease</keyword>
<dbReference type="Gene3D" id="3.40.50.880">
    <property type="match status" value="1"/>
</dbReference>
<evidence type="ECO:0000256" key="2">
    <source>
        <dbReference type="ARBA" id="ARBA00002039"/>
    </source>
</evidence>
<dbReference type="PANTHER" id="PTHR36175:SF1">
    <property type="entry name" value="CYANOPHYCINASE"/>
    <property type="match status" value="1"/>
</dbReference>
<dbReference type="PIRSF" id="PIRSF032067">
    <property type="entry name" value="Cyanophycinase"/>
    <property type="match status" value="1"/>
</dbReference>
<keyword evidence="7" id="KW-0378">Hydrolase</keyword>
<keyword evidence="11" id="KW-1185">Reference proteome</keyword>
<evidence type="ECO:0000256" key="5">
    <source>
        <dbReference type="ARBA" id="ARBA00015719"/>
    </source>
</evidence>
<comment type="function">
    <text evidence="2">Exopeptidase that catalyzes the hydrolytic cleavage of multi-L-arginyl-poly-L-aspartic acid (cyanophycin; a water-insoluble reserve polymer) into aspartate-arginine dipeptides.</text>
</comment>
<accession>B8I4G5</accession>
<feature type="active site" description="Charge relay system" evidence="9">
    <location>
        <position position="173"/>
    </location>
</feature>
<dbReference type="MEROPS" id="S51.003"/>
<dbReference type="InterPro" id="IPR029062">
    <property type="entry name" value="Class_I_gatase-like"/>
</dbReference>
<dbReference type="NCBIfam" id="TIGR02069">
    <property type="entry name" value="cyanophycinase"/>
    <property type="match status" value="1"/>
</dbReference>
<evidence type="ECO:0000313" key="11">
    <source>
        <dbReference type="Proteomes" id="UP000001349"/>
    </source>
</evidence>
<evidence type="ECO:0000256" key="1">
    <source>
        <dbReference type="ARBA" id="ARBA00001092"/>
    </source>
</evidence>
<feature type="active site" description="Charge relay system" evidence="9">
    <location>
        <position position="131"/>
    </location>
</feature>
<dbReference type="HOGENOM" id="CLU_053928_0_0_9"/>
<dbReference type="SUPFAM" id="SSF52317">
    <property type="entry name" value="Class I glutamine amidotransferase-like"/>
    <property type="match status" value="1"/>
</dbReference>
<evidence type="ECO:0000256" key="3">
    <source>
        <dbReference type="ARBA" id="ARBA00006534"/>
    </source>
</evidence>
<dbReference type="AlphaFoldDB" id="B8I4G5"/>
<dbReference type="GO" id="GO:0006508">
    <property type="term" value="P:proteolysis"/>
    <property type="evidence" value="ECO:0007669"/>
    <property type="project" value="UniProtKB-KW"/>
</dbReference>
<dbReference type="STRING" id="394503.Ccel_0131"/>
<dbReference type="RefSeq" id="WP_012634585.1">
    <property type="nucleotide sequence ID" value="NC_011898.1"/>
</dbReference>
<dbReference type="Pfam" id="PF03575">
    <property type="entry name" value="Peptidase_S51"/>
    <property type="match status" value="1"/>
</dbReference>
<protein>
    <recommendedName>
        <fullName evidence="5">Cyanophycinase</fullName>
        <ecNumber evidence="4">3.4.15.6</ecNumber>
    </recommendedName>
</protein>
<feature type="active site" description="Charge relay system" evidence="9">
    <location>
        <position position="200"/>
    </location>
</feature>
<evidence type="ECO:0000256" key="7">
    <source>
        <dbReference type="ARBA" id="ARBA00022801"/>
    </source>
</evidence>
<dbReference type="OrthoDB" id="9799980at2"/>
<dbReference type="InterPro" id="IPR005320">
    <property type="entry name" value="Peptidase_S51"/>
</dbReference>